<evidence type="ECO:0000256" key="2">
    <source>
        <dbReference type="SAM" id="Phobius"/>
    </source>
</evidence>
<dbReference type="Proteomes" id="UP001283361">
    <property type="component" value="Unassembled WGS sequence"/>
</dbReference>
<evidence type="ECO:0000313" key="3">
    <source>
        <dbReference type="EMBL" id="KAK3778684.1"/>
    </source>
</evidence>
<feature type="compositionally biased region" description="Basic residues" evidence="1">
    <location>
        <begin position="1"/>
        <end position="10"/>
    </location>
</feature>
<organism evidence="3 4">
    <name type="scientific">Elysia crispata</name>
    <name type="common">lettuce slug</name>
    <dbReference type="NCBI Taxonomy" id="231223"/>
    <lineage>
        <taxon>Eukaryota</taxon>
        <taxon>Metazoa</taxon>
        <taxon>Spiralia</taxon>
        <taxon>Lophotrochozoa</taxon>
        <taxon>Mollusca</taxon>
        <taxon>Gastropoda</taxon>
        <taxon>Heterobranchia</taxon>
        <taxon>Euthyneura</taxon>
        <taxon>Panpulmonata</taxon>
        <taxon>Sacoglossa</taxon>
        <taxon>Placobranchoidea</taxon>
        <taxon>Plakobranchidae</taxon>
        <taxon>Elysia</taxon>
    </lineage>
</organism>
<keyword evidence="2" id="KW-0812">Transmembrane</keyword>
<protein>
    <submittedName>
        <fullName evidence="3">Uncharacterized protein</fullName>
    </submittedName>
</protein>
<dbReference type="EMBL" id="JAWDGP010002895">
    <property type="protein sequence ID" value="KAK3778684.1"/>
    <property type="molecule type" value="Genomic_DNA"/>
</dbReference>
<reference evidence="3" key="1">
    <citation type="journal article" date="2023" name="G3 (Bethesda)">
        <title>A reference genome for the long-term kleptoplast-retaining sea slug Elysia crispata morphotype clarki.</title>
        <authorList>
            <person name="Eastman K.E."/>
            <person name="Pendleton A.L."/>
            <person name="Shaikh M.A."/>
            <person name="Suttiyut T."/>
            <person name="Ogas R."/>
            <person name="Tomko P."/>
            <person name="Gavelis G."/>
            <person name="Widhalm J.R."/>
            <person name="Wisecaver J.H."/>
        </authorList>
    </citation>
    <scope>NUCLEOTIDE SEQUENCE</scope>
    <source>
        <strain evidence="3">ECLA1</strain>
    </source>
</reference>
<feature type="region of interest" description="Disordered" evidence="1">
    <location>
        <begin position="1"/>
        <end position="27"/>
    </location>
</feature>
<accession>A0AAE0ZZX5</accession>
<evidence type="ECO:0000256" key="1">
    <source>
        <dbReference type="SAM" id="MobiDB-lite"/>
    </source>
</evidence>
<gene>
    <name evidence="3" type="ORF">RRG08_012957</name>
</gene>
<name>A0AAE0ZZX5_9GAST</name>
<keyword evidence="4" id="KW-1185">Reference proteome</keyword>
<feature type="transmembrane region" description="Helical" evidence="2">
    <location>
        <begin position="45"/>
        <end position="63"/>
    </location>
</feature>
<sequence length="141" mass="15970">MANRSDKKRPRGDISGHSTRGNQPERAYVDIPPQVYSQTYHPSNTLVLGWSVADLIILFIYLVRPGIRAPFLHCITDERVEQARGRMSRQSDLPPPQGRNHACRLLPPLACLDEFRVPGVQQLQSCEAQKLERPCRAEQSV</sequence>
<proteinExistence type="predicted"/>
<dbReference type="AlphaFoldDB" id="A0AAE0ZZX5"/>
<comment type="caution">
    <text evidence="3">The sequence shown here is derived from an EMBL/GenBank/DDBJ whole genome shotgun (WGS) entry which is preliminary data.</text>
</comment>
<keyword evidence="2" id="KW-1133">Transmembrane helix</keyword>
<keyword evidence="2" id="KW-0472">Membrane</keyword>
<evidence type="ECO:0000313" key="4">
    <source>
        <dbReference type="Proteomes" id="UP001283361"/>
    </source>
</evidence>